<dbReference type="Proteomes" id="UP000245119">
    <property type="component" value="Linkage Group LG7"/>
</dbReference>
<name>A0A2T7P0K8_POMCA</name>
<accession>A0A2T7P0K8</accession>
<feature type="transmembrane region" description="Helical" evidence="1">
    <location>
        <begin position="171"/>
        <end position="196"/>
    </location>
</feature>
<evidence type="ECO:0008006" key="4">
    <source>
        <dbReference type="Google" id="ProtNLM"/>
    </source>
</evidence>
<evidence type="ECO:0000313" key="3">
    <source>
        <dbReference type="Proteomes" id="UP000245119"/>
    </source>
</evidence>
<proteinExistence type="predicted"/>
<sequence>MQNEVKMQNFQRSYHYGSWNPRLVLTTACLATLLPLAYGVRPACDIPPADLMEPTTLTCYFPKKVFHSKSDFKVFHISRKASVVNATWEDGELLFSLGPGYALDGQSPTDRITFKIDHVTLNQTGRYACVPAGYEYRNVGTCTLSLKSGRSKTPREAASVQDVGETGHITLGVFVLMLAAFIIPCVILVIVTVYLITYIKERRYIQDLYSVDCTTVEAQAAKESLVKTQDSMAYC</sequence>
<reference evidence="2 3" key="1">
    <citation type="submission" date="2018-04" db="EMBL/GenBank/DDBJ databases">
        <title>The genome of golden apple snail Pomacea canaliculata provides insight into stress tolerance and invasive adaptation.</title>
        <authorList>
            <person name="Liu C."/>
            <person name="Liu B."/>
            <person name="Ren Y."/>
            <person name="Zhang Y."/>
            <person name="Wang H."/>
            <person name="Li S."/>
            <person name="Jiang F."/>
            <person name="Yin L."/>
            <person name="Zhang G."/>
            <person name="Qian W."/>
            <person name="Fan W."/>
        </authorList>
    </citation>
    <scope>NUCLEOTIDE SEQUENCE [LARGE SCALE GENOMIC DNA]</scope>
    <source>
        <strain evidence="2">SZHN2017</strain>
        <tissue evidence="2">Muscle</tissue>
    </source>
</reference>
<dbReference type="AlphaFoldDB" id="A0A2T7P0K8"/>
<dbReference type="EMBL" id="PZQS01000007">
    <property type="protein sequence ID" value="PVD26946.1"/>
    <property type="molecule type" value="Genomic_DNA"/>
</dbReference>
<evidence type="ECO:0000313" key="2">
    <source>
        <dbReference type="EMBL" id="PVD26946.1"/>
    </source>
</evidence>
<keyword evidence="1" id="KW-0812">Transmembrane</keyword>
<organism evidence="2 3">
    <name type="scientific">Pomacea canaliculata</name>
    <name type="common">Golden apple snail</name>
    <dbReference type="NCBI Taxonomy" id="400727"/>
    <lineage>
        <taxon>Eukaryota</taxon>
        <taxon>Metazoa</taxon>
        <taxon>Spiralia</taxon>
        <taxon>Lophotrochozoa</taxon>
        <taxon>Mollusca</taxon>
        <taxon>Gastropoda</taxon>
        <taxon>Caenogastropoda</taxon>
        <taxon>Architaenioglossa</taxon>
        <taxon>Ampullarioidea</taxon>
        <taxon>Ampullariidae</taxon>
        <taxon>Pomacea</taxon>
    </lineage>
</organism>
<keyword evidence="1" id="KW-0472">Membrane</keyword>
<keyword evidence="1" id="KW-1133">Transmembrane helix</keyword>
<comment type="caution">
    <text evidence="2">The sequence shown here is derived from an EMBL/GenBank/DDBJ whole genome shotgun (WGS) entry which is preliminary data.</text>
</comment>
<protein>
    <recommendedName>
        <fullName evidence="4">Ig-like domain-containing protein</fullName>
    </recommendedName>
</protein>
<keyword evidence="3" id="KW-1185">Reference proteome</keyword>
<evidence type="ECO:0000256" key="1">
    <source>
        <dbReference type="SAM" id="Phobius"/>
    </source>
</evidence>
<gene>
    <name evidence="2" type="ORF">C0Q70_12094</name>
</gene>